<dbReference type="PANTHER" id="PTHR45695:SF23">
    <property type="entry name" value="GALANIN-LIKE G-PROTEIN COUPLED RECEPTOR NPR-9"/>
    <property type="match status" value="1"/>
</dbReference>
<proteinExistence type="inferred from homology"/>
<keyword evidence="3 11" id="KW-0812">Transmembrane</keyword>
<dbReference type="Pfam" id="PF00001">
    <property type="entry name" value="7tm_1"/>
    <property type="match status" value="1"/>
</dbReference>
<evidence type="ECO:0000313" key="14">
    <source>
        <dbReference type="Proteomes" id="UP000694865"/>
    </source>
</evidence>
<dbReference type="PRINTS" id="PR01728">
    <property type="entry name" value="KISS1RECEPTR"/>
</dbReference>
<dbReference type="PROSITE" id="PS50262">
    <property type="entry name" value="G_PROTEIN_RECEP_F1_2"/>
    <property type="match status" value="1"/>
</dbReference>
<feature type="transmembrane region" description="Helical" evidence="12">
    <location>
        <begin position="113"/>
        <end position="138"/>
    </location>
</feature>
<keyword evidence="7" id="KW-1015">Disulfide bond</keyword>
<gene>
    <name evidence="15" type="primary">LOC100371405</name>
</gene>
<evidence type="ECO:0000256" key="9">
    <source>
        <dbReference type="ARBA" id="ARBA00023180"/>
    </source>
</evidence>
<evidence type="ECO:0000256" key="1">
    <source>
        <dbReference type="ARBA" id="ARBA00004651"/>
    </source>
</evidence>
<feature type="transmembrane region" description="Helical" evidence="12">
    <location>
        <begin position="80"/>
        <end position="101"/>
    </location>
</feature>
<dbReference type="SUPFAM" id="SSF81321">
    <property type="entry name" value="Family A G protein-coupled receptor-like"/>
    <property type="match status" value="1"/>
</dbReference>
<protein>
    <submittedName>
        <fullName evidence="15">G-protein coupled receptor 54-like</fullName>
    </submittedName>
</protein>
<keyword evidence="6 12" id="KW-0472">Membrane</keyword>
<keyword evidence="10 11" id="KW-0807">Transducer</keyword>
<accession>A0ABM0GNA8</accession>
<dbReference type="PROSITE" id="PS00237">
    <property type="entry name" value="G_PROTEIN_RECEP_F1_1"/>
    <property type="match status" value="1"/>
</dbReference>
<comment type="similarity">
    <text evidence="11">Belongs to the G-protein coupled receptor 1 family.</text>
</comment>
<keyword evidence="5 11" id="KW-0297">G-protein coupled receptor</keyword>
<evidence type="ECO:0000256" key="12">
    <source>
        <dbReference type="SAM" id="Phobius"/>
    </source>
</evidence>
<keyword evidence="14" id="KW-1185">Reference proteome</keyword>
<dbReference type="InterPro" id="IPR008103">
    <property type="entry name" value="KiSS_1_rcpt"/>
</dbReference>
<organism evidence="14 15">
    <name type="scientific">Saccoglossus kowalevskii</name>
    <name type="common">Acorn worm</name>
    <dbReference type="NCBI Taxonomy" id="10224"/>
    <lineage>
        <taxon>Eukaryota</taxon>
        <taxon>Metazoa</taxon>
        <taxon>Hemichordata</taxon>
        <taxon>Enteropneusta</taxon>
        <taxon>Harrimaniidae</taxon>
        <taxon>Saccoglossus</taxon>
    </lineage>
</organism>
<reference evidence="15" key="1">
    <citation type="submission" date="2025-08" db="UniProtKB">
        <authorList>
            <consortium name="RefSeq"/>
        </authorList>
    </citation>
    <scope>IDENTIFICATION</scope>
    <source>
        <tissue evidence="15">Testes</tissue>
    </source>
</reference>
<keyword evidence="9" id="KW-0325">Glycoprotein</keyword>
<feature type="domain" description="G-protein coupled receptors family 1 profile" evidence="13">
    <location>
        <begin position="92"/>
        <end position="352"/>
    </location>
</feature>
<dbReference type="Gene3D" id="1.20.1070.10">
    <property type="entry name" value="Rhodopsin 7-helix transmembrane proteins"/>
    <property type="match status" value="1"/>
</dbReference>
<dbReference type="PRINTS" id="PR00237">
    <property type="entry name" value="GPCRRHODOPSN"/>
</dbReference>
<dbReference type="Proteomes" id="UP000694865">
    <property type="component" value="Unplaced"/>
</dbReference>
<feature type="transmembrane region" description="Helical" evidence="12">
    <location>
        <begin position="292"/>
        <end position="313"/>
    </location>
</feature>
<keyword evidence="2" id="KW-1003">Cell membrane</keyword>
<feature type="transmembrane region" description="Helical" evidence="12">
    <location>
        <begin position="150"/>
        <end position="171"/>
    </location>
</feature>
<evidence type="ECO:0000256" key="11">
    <source>
        <dbReference type="RuleBase" id="RU000688"/>
    </source>
</evidence>
<feature type="transmembrane region" description="Helical" evidence="12">
    <location>
        <begin position="333"/>
        <end position="355"/>
    </location>
</feature>
<dbReference type="SMART" id="SM01381">
    <property type="entry name" value="7TM_GPCR_Srsx"/>
    <property type="match status" value="1"/>
</dbReference>
<evidence type="ECO:0000313" key="15">
    <source>
        <dbReference type="RefSeq" id="XP_002733728.1"/>
    </source>
</evidence>
<sequence length="401" mass="45477">MEVANYSSGMSLPGLTLGPFAQDTMYMYRNNSVSWDPSIGDSLLHNVSVSNSTANTTDISPPIVERPDGAGGLEITLVPIFFAMIVFIGVTGNSIVLYIILKHKEMQTVTNYYIANLALADITFLVICTTSTAALYATPQWYLGDFTCRFAGYMQYVSVQATCATLTAMTVDRHFLIVHAVRSRNATIRKPMMAMMISVFIWIGAFLLHVPVAIYTRQVIDSDGEPYCRRIFPDALAHKMYEVYSFIVMYILPLVIITVCYTMILQQVWRRTSSGTESAQAIERSIRRKRKITRMVLIVVVLFAICWGPLQIMNQWMILDVKYPYESHPVYHFRIFCLCLAYTNSCVNPFVYAFTTNSFRKYFKRLFSACCPHGNGFTHTSVTKSTRMSDKMSRTEDSVSM</sequence>
<feature type="transmembrane region" description="Helical" evidence="12">
    <location>
        <begin position="192"/>
        <end position="214"/>
    </location>
</feature>
<comment type="subcellular location">
    <subcellularLocation>
        <location evidence="1">Cell membrane</location>
        <topology evidence="1">Multi-pass membrane protein</topology>
    </subcellularLocation>
</comment>
<keyword evidence="4 12" id="KW-1133">Transmembrane helix</keyword>
<name>A0ABM0GNA8_SACKO</name>
<evidence type="ECO:0000256" key="8">
    <source>
        <dbReference type="ARBA" id="ARBA00023170"/>
    </source>
</evidence>
<dbReference type="GeneID" id="100371405"/>
<dbReference type="RefSeq" id="XP_002733728.1">
    <property type="nucleotide sequence ID" value="XM_002733682.1"/>
</dbReference>
<dbReference type="InterPro" id="IPR000276">
    <property type="entry name" value="GPCR_Rhodpsn"/>
</dbReference>
<keyword evidence="8 11" id="KW-0675">Receptor</keyword>
<evidence type="ECO:0000256" key="10">
    <source>
        <dbReference type="ARBA" id="ARBA00023224"/>
    </source>
</evidence>
<evidence type="ECO:0000259" key="13">
    <source>
        <dbReference type="PROSITE" id="PS50262"/>
    </source>
</evidence>
<evidence type="ECO:0000256" key="6">
    <source>
        <dbReference type="ARBA" id="ARBA00023136"/>
    </source>
</evidence>
<evidence type="ECO:0000256" key="3">
    <source>
        <dbReference type="ARBA" id="ARBA00022692"/>
    </source>
</evidence>
<evidence type="ECO:0000256" key="4">
    <source>
        <dbReference type="ARBA" id="ARBA00022989"/>
    </source>
</evidence>
<dbReference type="PANTHER" id="PTHR45695">
    <property type="entry name" value="LEUCOKININ RECEPTOR-RELATED"/>
    <property type="match status" value="1"/>
</dbReference>
<evidence type="ECO:0000256" key="5">
    <source>
        <dbReference type="ARBA" id="ARBA00023040"/>
    </source>
</evidence>
<evidence type="ECO:0000256" key="2">
    <source>
        <dbReference type="ARBA" id="ARBA00022475"/>
    </source>
</evidence>
<dbReference type="InterPro" id="IPR017452">
    <property type="entry name" value="GPCR_Rhodpsn_7TM"/>
</dbReference>
<feature type="transmembrane region" description="Helical" evidence="12">
    <location>
        <begin position="243"/>
        <end position="264"/>
    </location>
</feature>
<evidence type="ECO:0000256" key="7">
    <source>
        <dbReference type="ARBA" id="ARBA00023157"/>
    </source>
</evidence>